<sequence>MDTEKKKGKMDKGGCGCFKDTPPDFEKMAEMMSRCFGSQDGSIDCSAMGKKMAAMMEMCCGPRGNSTKKGS</sequence>
<protein>
    <submittedName>
        <fullName evidence="1">Uncharacterized protein</fullName>
    </submittedName>
</protein>
<reference evidence="1 2" key="1">
    <citation type="submission" date="2020-08" db="EMBL/GenBank/DDBJ databases">
        <title>Bridging the membrane lipid divide: bacteria of the FCB group superphylum have the potential to synthesize archaeal ether lipids.</title>
        <authorList>
            <person name="Villanueva L."/>
            <person name="Von Meijenfeldt F.A.B."/>
            <person name="Westbye A.B."/>
            <person name="Yadav S."/>
            <person name="Hopmans E.C."/>
            <person name="Dutilh B.E."/>
            <person name="Sinninghe Damste J.S."/>
        </authorList>
    </citation>
    <scope>NUCLEOTIDE SEQUENCE [LARGE SCALE GENOMIC DNA]</scope>
    <source>
        <strain evidence="1">NIOZ-UU27</strain>
    </source>
</reference>
<comment type="caution">
    <text evidence="1">The sequence shown here is derived from an EMBL/GenBank/DDBJ whole genome shotgun (WGS) entry which is preliminary data.</text>
</comment>
<evidence type="ECO:0000313" key="1">
    <source>
        <dbReference type="EMBL" id="MBC8177238.1"/>
    </source>
</evidence>
<name>A0A8J6MYS3_9DELT</name>
<accession>A0A8J6MYS3</accession>
<dbReference type="AlphaFoldDB" id="A0A8J6MYS3"/>
<organism evidence="1 2">
    <name type="scientific">Candidatus Desulfacyla euxinica</name>
    <dbReference type="NCBI Taxonomy" id="2841693"/>
    <lineage>
        <taxon>Bacteria</taxon>
        <taxon>Deltaproteobacteria</taxon>
        <taxon>Candidatus Desulfacyla</taxon>
    </lineage>
</organism>
<evidence type="ECO:0000313" key="2">
    <source>
        <dbReference type="Proteomes" id="UP000650524"/>
    </source>
</evidence>
<dbReference type="Proteomes" id="UP000650524">
    <property type="component" value="Unassembled WGS sequence"/>
</dbReference>
<gene>
    <name evidence="1" type="ORF">H8E19_07510</name>
</gene>
<proteinExistence type="predicted"/>
<dbReference type="EMBL" id="JACNJD010000198">
    <property type="protein sequence ID" value="MBC8177238.1"/>
    <property type="molecule type" value="Genomic_DNA"/>
</dbReference>